<dbReference type="Gene3D" id="1.10.510.10">
    <property type="entry name" value="Transferase(Phosphotransferase) domain 1"/>
    <property type="match status" value="1"/>
</dbReference>
<name>A0AAI8YFU0_9PEZI</name>
<keyword evidence="2" id="KW-0723">Serine/threonine-protein kinase</keyword>
<gene>
    <name evidence="11" type="ORF">KHLLAP_LOCUS6181</name>
</gene>
<evidence type="ECO:0000256" key="6">
    <source>
        <dbReference type="ARBA" id="ARBA00022840"/>
    </source>
</evidence>
<dbReference type="Pfam" id="PF00069">
    <property type="entry name" value="Pkinase"/>
    <property type="match status" value="1"/>
</dbReference>
<dbReference type="Gene3D" id="3.30.200.20">
    <property type="entry name" value="Phosphorylase Kinase, domain 1"/>
    <property type="match status" value="1"/>
</dbReference>
<organism evidence="11 12">
    <name type="scientific">Anthostomella pinea</name>
    <dbReference type="NCBI Taxonomy" id="933095"/>
    <lineage>
        <taxon>Eukaryota</taxon>
        <taxon>Fungi</taxon>
        <taxon>Dikarya</taxon>
        <taxon>Ascomycota</taxon>
        <taxon>Pezizomycotina</taxon>
        <taxon>Sordariomycetes</taxon>
        <taxon>Xylariomycetidae</taxon>
        <taxon>Xylariales</taxon>
        <taxon>Xylariaceae</taxon>
        <taxon>Anthostomella</taxon>
    </lineage>
</organism>
<dbReference type="PROSITE" id="PS50011">
    <property type="entry name" value="PROTEIN_KINASE_DOM"/>
    <property type="match status" value="1"/>
</dbReference>
<dbReference type="Proteomes" id="UP001295740">
    <property type="component" value="Unassembled WGS sequence"/>
</dbReference>
<dbReference type="SUPFAM" id="SSF56112">
    <property type="entry name" value="Protein kinase-like (PK-like)"/>
    <property type="match status" value="1"/>
</dbReference>
<protein>
    <recommendedName>
        <fullName evidence="1">non-specific serine/threonine protein kinase</fullName>
        <ecNumber evidence="1">2.7.11.1</ecNumber>
    </recommendedName>
</protein>
<evidence type="ECO:0000259" key="10">
    <source>
        <dbReference type="PROSITE" id="PS50011"/>
    </source>
</evidence>
<comment type="catalytic activity">
    <reaction evidence="8">
        <text>L-seryl-[protein] + ATP = O-phospho-L-seryl-[protein] + ADP + H(+)</text>
        <dbReference type="Rhea" id="RHEA:17989"/>
        <dbReference type="Rhea" id="RHEA-COMP:9863"/>
        <dbReference type="Rhea" id="RHEA-COMP:11604"/>
        <dbReference type="ChEBI" id="CHEBI:15378"/>
        <dbReference type="ChEBI" id="CHEBI:29999"/>
        <dbReference type="ChEBI" id="CHEBI:30616"/>
        <dbReference type="ChEBI" id="CHEBI:83421"/>
        <dbReference type="ChEBI" id="CHEBI:456216"/>
        <dbReference type="EC" id="2.7.11.1"/>
    </reaction>
</comment>
<keyword evidence="4" id="KW-0547">Nucleotide-binding</keyword>
<evidence type="ECO:0000256" key="3">
    <source>
        <dbReference type="ARBA" id="ARBA00022679"/>
    </source>
</evidence>
<reference evidence="11" key="1">
    <citation type="submission" date="2023-10" db="EMBL/GenBank/DDBJ databases">
        <authorList>
            <person name="Hackl T."/>
        </authorList>
    </citation>
    <scope>NUCLEOTIDE SEQUENCE</scope>
</reference>
<keyword evidence="12" id="KW-1185">Reference proteome</keyword>
<evidence type="ECO:0000256" key="5">
    <source>
        <dbReference type="ARBA" id="ARBA00022777"/>
    </source>
</evidence>
<dbReference type="PANTHER" id="PTHR47634">
    <property type="entry name" value="PROTEIN KINASE DOMAIN-CONTAINING PROTEIN-RELATED"/>
    <property type="match status" value="1"/>
</dbReference>
<keyword evidence="6" id="KW-0067">ATP-binding</keyword>
<evidence type="ECO:0000256" key="9">
    <source>
        <dbReference type="SAM" id="MobiDB-lite"/>
    </source>
</evidence>
<dbReference type="EC" id="2.7.11.1" evidence="1"/>
<evidence type="ECO:0000256" key="1">
    <source>
        <dbReference type="ARBA" id="ARBA00012513"/>
    </source>
</evidence>
<dbReference type="InterPro" id="IPR051334">
    <property type="entry name" value="SRPK"/>
</dbReference>
<feature type="compositionally biased region" description="Acidic residues" evidence="9">
    <location>
        <begin position="1"/>
        <end position="12"/>
    </location>
</feature>
<dbReference type="InterPro" id="IPR000719">
    <property type="entry name" value="Prot_kinase_dom"/>
</dbReference>
<evidence type="ECO:0000313" key="11">
    <source>
        <dbReference type="EMBL" id="CAJ2505713.1"/>
    </source>
</evidence>
<comment type="catalytic activity">
    <reaction evidence="7">
        <text>L-threonyl-[protein] + ATP = O-phospho-L-threonyl-[protein] + ADP + H(+)</text>
        <dbReference type="Rhea" id="RHEA:46608"/>
        <dbReference type="Rhea" id="RHEA-COMP:11060"/>
        <dbReference type="Rhea" id="RHEA-COMP:11605"/>
        <dbReference type="ChEBI" id="CHEBI:15378"/>
        <dbReference type="ChEBI" id="CHEBI:30013"/>
        <dbReference type="ChEBI" id="CHEBI:30616"/>
        <dbReference type="ChEBI" id="CHEBI:61977"/>
        <dbReference type="ChEBI" id="CHEBI:456216"/>
        <dbReference type="EC" id="2.7.11.1"/>
    </reaction>
</comment>
<dbReference type="PANTHER" id="PTHR47634:SF9">
    <property type="entry name" value="PROTEIN KINASE DOMAIN-CONTAINING PROTEIN-RELATED"/>
    <property type="match status" value="1"/>
</dbReference>
<evidence type="ECO:0000256" key="8">
    <source>
        <dbReference type="ARBA" id="ARBA00048679"/>
    </source>
</evidence>
<keyword evidence="3" id="KW-0808">Transferase</keyword>
<sequence length="396" mass="43581">MSDDPSRDDDEGRDTSRRDGLHPAQPGDSLGPDGRYKTLHKLSGTKAATTWLSRDTRGNSYVSVKVLAVEASRNPGFDSKLTNLEPWSDHKGVAHVANLIDQFWLEGPNGSHLCKVLPLLGPAISDDVWVPVTFTPEVLRKMCLQVIMGFDLVHCLDICHGNFCPANIHLKLQGVDDLSEEQLAAVLGQSAAQPSHQADSETQGLTIVQPVDWSRVDPKYFSTDILIAGFESSYDPRNPPEALGTPTSYRSPEVLIEGARRADYKADNWALGCTLFELRTGTELFGSGPDTEVNGVLLAMIKTLGTIPEPLWSSWADRRLYYYDDGTPQFMDDDFAASSPLEDLLTESSTTAASRNGPIDSGEAKLLADLLGQLLRYQADDRVRADKAQHHDWFKL</sequence>
<keyword evidence="5" id="KW-0418">Kinase</keyword>
<feature type="domain" description="Protein kinase" evidence="10">
    <location>
        <begin position="36"/>
        <end position="394"/>
    </location>
</feature>
<proteinExistence type="predicted"/>
<feature type="region of interest" description="Disordered" evidence="9">
    <location>
        <begin position="1"/>
        <end position="35"/>
    </location>
</feature>
<dbReference type="SMART" id="SM00220">
    <property type="entry name" value="S_TKc"/>
    <property type="match status" value="1"/>
</dbReference>
<accession>A0AAI8YFU0</accession>
<comment type="caution">
    <text evidence="11">The sequence shown here is derived from an EMBL/GenBank/DDBJ whole genome shotgun (WGS) entry which is preliminary data.</text>
</comment>
<dbReference type="AlphaFoldDB" id="A0AAI8YFU0"/>
<dbReference type="InterPro" id="IPR011009">
    <property type="entry name" value="Kinase-like_dom_sf"/>
</dbReference>
<evidence type="ECO:0000256" key="2">
    <source>
        <dbReference type="ARBA" id="ARBA00022527"/>
    </source>
</evidence>
<dbReference type="GO" id="GO:0050684">
    <property type="term" value="P:regulation of mRNA processing"/>
    <property type="evidence" value="ECO:0007669"/>
    <property type="project" value="TreeGrafter"/>
</dbReference>
<dbReference type="GO" id="GO:0005524">
    <property type="term" value="F:ATP binding"/>
    <property type="evidence" value="ECO:0007669"/>
    <property type="project" value="UniProtKB-KW"/>
</dbReference>
<evidence type="ECO:0000256" key="4">
    <source>
        <dbReference type="ARBA" id="ARBA00022741"/>
    </source>
</evidence>
<evidence type="ECO:0000256" key="7">
    <source>
        <dbReference type="ARBA" id="ARBA00047899"/>
    </source>
</evidence>
<dbReference type="EMBL" id="CAUWAG010000007">
    <property type="protein sequence ID" value="CAJ2505713.1"/>
    <property type="molecule type" value="Genomic_DNA"/>
</dbReference>
<dbReference type="GO" id="GO:0004674">
    <property type="term" value="F:protein serine/threonine kinase activity"/>
    <property type="evidence" value="ECO:0007669"/>
    <property type="project" value="UniProtKB-KW"/>
</dbReference>
<evidence type="ECO:0000313" key="12">
    <source>
        <dbReference type="Proteomes" id="UP001295740"/>
    </source>
</evidence>
<dbReference type="GO" id="GO:0000245">
    <property type="term" value="P:spliceosomal complex assembly"/>
    <property type="evidence" value="ECO:0007669"/>
    <property type="project" value="TreeGrafter"/>
</dbReference>